<feature type="domain" description="O-antigen ligase-related" evidence="7">
    <location>
        <begin position="204"/>
        <end position="346"/>
    </location>
</feature>
<feature type="transmembrane region" description="Helical" evidence="6">
    <location>
        <begin position="390"/>
        <end position="407"/>
    </location>
</feature>
<feature type="transmembrane region" description="Helical" evidence="6">
    <location>
        <begin position="94"/>
        <end position="112"/>
    </location>
</feature>
<dbReference type="Pfam" id="PF15864">
    <property type="entry name" value="PglL_A"/>
    <property type="match status" value="1"/>
</dbReference>
<dbReference type="InterPro" id="IPR021797">
    <property type="entry name" value="Wzy_C_2"/>
</dbReference>
<evidence type="ECO:0000259" key="7">
    <source>
        <dbReference type="Pfam" id="PF04932"/>
    </source>
</evidence>
<comment type="subcellular location">
    <subcellularLocation>
        <location evidence="1">Membrane</location>
        <topology evidence="1">Multi-pass membrane protein</topology>
    </subcellularLocation>
</comment>
<evidence type="ECO:0000256" key="6">
    <source>
        <dbReference type="SAM" id="Phobius"/>
    </source>
</evidence>
<evidence type="ECO:0000259" key="8">
    <source>
        <dbReference type="Pfam" id="PF11846"/>
    </source>
</evidence>
<dbReference type="RefSeq" id="WP_106729343.1">
    <property type="nucleotide sequence ID" value="NZ_PXYG01000002.1"/>
</dbReference>
<keyword evidence="4 6" id="KW-0472">Membrane</keyword>
<dbReference type="GO" id="GO:0016874">
    <property type="term" value="F:ligase activity"/>
    <property type="evidence" value="ECO:0007669"/>
    <property type="project" value="UniProtKB-KW"/>
</dbReference>
<dbReference type="Pfam" id="PF04932">
    <property type="entry name" value="Wzy_C"/>
    <property type="match status" value="1"/>
</dbReference>
<dbReference type="EMBL" id="PXYG01000002">
    <property type="protein sequence ID" value="PSJ46733.1"/>
    <property type="molecule type" value="Genomic_DNA"/>
</dbReference>
<feature type="transmembrane region" description="Helical" evidence="6">
    <location>
        <begin position="165"/>
        <end position="187"/>
    </location>
</feature>
<evidence type="ECO:0000313" key="10">
    <source>
        <dbReference type="EMBL" id="PSJ46733.1"/>
    </source>
</evidence>
<evidence type="ECO:0000256" key="3">
    <source>
        <dbReference type="ARBA" id="ARBA00022989"/>
    </source>
</evidence>
<dbReference type="Proteomes" id="UP000240243">
    <property type="component" value="Unassembled WGS sequence"/>
</dbReference>
<evidence type="ECO:0000256" key="2">
    <source>
        <dbReference type="ARBA" id="ARBA00022692"/>
    </source>
</evidence>
<accession>A0A2P7R972</accession>
<keyword evidence="11" id="KW-1185">Reference proteome</keyword>
<evidence type="ECO:0000256" key="5">
    <source>
        <dbReference type="SAM" id="MobiDB-lite"/>
    </source>
</evidence>
<feature type="compositionally biased region" description="Polar residues" evidence="5">
    <location>
        <begin position="585"/>
        <end position="594"/>
    </location>
</feature>
<reference evidence="10 11" key="1">
    <citation type="submission" date="2018-03" db="EMBL/GenBank/DDBJ databases">
        <title>The draft genome of Zobellella sp. 59N8.</title>
        <authorList>
            <person name="Liu L."/>
            <person name="Li L."/>
            <person name="Zhang X."/>
            <person name="Liang L."/>
            <person name="Wang T."/>
        </authorList>
    </citation>
    <scope>NUCLEOTIDE SEQUENCE [LARGE SCALE GENOMIC DNA]</scope>
    <source>
        <strain evidence="10 11">59N8</strain>
    </source>
</reference>
<evidence type="ECO:0000256" key="4">
    <source>
        <dbReference type="ARBA" id="ARBA00023136"/>
    </source>
</evidence>
<gene>
    <name evidence="10" type="ORF">C7H85_08990</name>
</gene>
<dbReference type="InterPro" id="IPR051533">
    <property type="entry name" value="WaaL-like"/>
</dbReference>
<keyword evidence="10" id="KW-0436">Ligase</keyword>
<feature type="transmembrane region" description="Helical" evidence="6">
    <location>
        <begin position="336"/>
        <end position="359"/>
    </location>
</feature>
<dbReference type="PANTHER" id="PTHR37422:SF21">
    <property type="entry name" value="EXOQ-LIKE PROTEIN"/>
    <property type="match status" value="1"/>
</dbReference>
<feature type="transmembrane region" description="Helical" evidence="6">
    <location>
        <begin position="124"/>
        <end position="145"/>
    </location>
</feature>
<sequence length="594" mass="67144">MTRISLPSLWFWCFAVWLLGGMHFFMHNPGGAGLYLPFNMVGWIFVSLLIGLGLWQMTLNQAVDYSRFHLWCWLAFALLLLPLLYPNNRFADHALPRLAGVAGGLLFYFSLLQCRFDPARRYRLLHLVLAGITLEALFGLVQYYLLTPGNWIGYNIQSNRPYGIFQQPNVMASLMATGLVLACYLWLEEQRRLAPGQRLWLGGVLIATALLLVVGQSRVGQLGALVGLLLLLPLAWHQGRRRLLPALALIAAGVALGLWSLTLVEGVQRGLDVYTASGLRKHYWAQSLALIGQHPWLGVGYGDFEHQFMRFYAGQREALSGLPPMEPNLDHPHNELLYWGVEGGLLPVFAILLAALAFVRLLARAPWHQALALTALVWPIALHSQTEYPLYHSLAHWIILLTLLYWADSRLAPPERRPFRPWLLARFTALLIPALVVPFMLTGLQTAYVVTQYERGGYREPQRLLAASNPMAWLTRLEFNAMSLRLVVGAQQRDLRALQAYLSWGEEFVRHTPRSNIYYNMVLALNHLDRRQEAERLLALARHYYPGEQLLHQDSISKALRSLDEGRASAAQSATADEATKRTRNISGQSLPVR</sequence>
<feature type="transmembrane region" description="Helical" evidence="6">
    <location>
        <begin position="419"/>
        <end position="441"/>
    </location>
</feature>
<dbReference type="InterPro" id="IPR007016">
    <property type="entry name" value="O-antigen_ligase-rel_domated"/>
</dbReference>
<proteinExistence type="predicted"/>
<feature type="transmembrane region" description="Helical" evidence="6">
    <location>
        <begin position="9"/>
        <end position="26"/>
    </location>
</feature>
<evidence type="ECO:0000313" key="11">
    <source>
        <dbReference type="Proteomes" id="UP000240243"/>
    </source>
</evidence>
<keyword evidence="2 6" id="KW-0812">Transmembrane</keyword>
<evidence type="ECO:0000259" key="9">
    <source>
        <dbReference type="Pfam" id="PF15864"/>
    </source>
</evidence>
<feature type="transmembrane region" description="Helical" evidence="6">
    <location>
        <begin position="199"/>
        <end position="214"/>
    </location>
</feature>
<dbReference type="OrthoDB" id="5596698at2"/>
<feature type="transmembrane region" description="Helical" evidence="6">
    <location>
        <begin position="32"/>
        <end position="56"/>
    </location>
</feature>
<dbReference type="GO" id="GO:0016020">
    <property type="term" value="C:membrane"/>
    <property type="evidence" value="ECO:0007669"/>
    <property type="project" value="UniProtKB-SubCell"/>
</dbReference>
<feature type="transmembrane region" description="Helical" evidence="6">
    <location>
        <begin position="68"/>
        <end position="88"/>
    </location>
</feature>
<keyword evidence="3 6" id="KW-1133">Transmembrane helix</keyword>
<protein>
    <submittedName>
        <fullName evidence="10">Ligase</fullName>
    </submittedName>
</protein>
<feature type="transmembrane region" description="Helical" evidence="6">
    <location>
        <begin position="220"/>
        <end position="236"/>
    </location>
</feature>
<dbReference type="Pfam" id="PF11846">
    <property type="entry name" value="Wzy_C_2"/>
    <property type="match status" value="1"/>
</dbReference>
<comment type="caution">
    <text evidence="10">The sequence shown here is derived from an EMBL/GenBank/DDBJ whole genome shotgun (WGS) entry which is preliminary data.</text>
</comment>
<feature type="transmembrane region" description="Helical" evidence="6">
    <location>
        <begin position="243"/>
        <end position="264"/>
    </location>
</feature>
<dbReference type="AlphaFoldDB" id="A0A2P7R972"/>
<feature type="region of interest" description="Disordered" evidence="5">
    <location>
        <begin position="569"/>
        <end position="594"/>
    </location>
</feature>
<feature type="domain" description="Protein glycosylation ligase" evidence="9">
    <location>
        <begin position="161"/>
        <end position="186"/>
    </location>
</feature>
<organism evidence="10 11">
    <name type="scientific">Zobellella endophytica</name>
    <dbReference type="NCBI Taxonomy" id="2116700"/>
    <lineage>
        <taxon>Bacteria</taxon>
        <taxon>Pseudomonadati</taxon>
        <taxon>Pseudomonadota</taxon>
        <taxon>Gammaproteobacteria</taxon>
        <taxon>Aeromonadales</taxon>
        <taxon>Aeromonadaceae</taxon>
        <taxon>Zobellella</taxon>
    </lineage>
</organism>
<feature type="domain" description="Virulence factor membrane-bound polymerase C-terminal" evidence="8">
    <location>
        <begin position="372"/>
        <end position="549"/>
    </location>
</feature>
<dbReference type="PANTHER" id="PTHR37422">
    <property type="entry name" value="TEICHURONIC ACID BIOSYNTHESIS PROTEIN TUAE"/>
    <property type="match status" value="1"/>
</dbReference>
<name>A0A2P7R972_9GAMM</name>
<evidence type="ECO:0000256" key="1">
    <source>
        <dbReference type="ARBA" id="ARBA00004141"/>
    </source>
</evidence>
<dbReference type="InterPro" id="IPR031726">
    <property type="entry name" value="PglL_A"/>
</dbReference>